<feature type="transmembrane region" description="Helical" evidence="4">
    <location>
        <begin position="2265"/>
        <end position="2281"/>
    </location>
</feature>
<evidence type="ECO:0000313" key="6">
    <source>
        <dbReference type="EMBL" id="CAK71827.1"/>
    </source>
</evidence>
<dbReference type="EMBL" id="CT868108">
    <property type="protein sequence ID" value="CAK71827.1"/>
    <property type="molecule type" value="Genomic_DNA"/>
</dbReference>
<feature type="transmembrane region" description="Helical" evidence="4">
    <location>
        <begin position="2145"/>
        <end position="2166"/>
    </location>
</feature>
<feature type="transmembrane region" description="Helical" evidence="4">
    <location>
        <begin position="2301"/>
        <end position="2322"/>
    </location>
</feature>
<feature type="domain" description="EGF-like" evidence="5">
    <location>
        <begin position="1505"/>
        <end position="1545"/>
    </location>
</feature>
<keyword evidence="4" id="KW-1133">Transmembrane helix</keyword>
<feature type="domain" description="EGF-like" evidence="5">
    <location>
        <begin position="1312"/>
        <end position="1343"/>
    </location>
</feature>
<dbReference type="RefSeq" id="XP_001439224.1">
    <property type="nucleotide sequence ID" value="XM_001439187.1"/>
</dbReference>
<keyword evidence="7" id="KW-1185">Reference proteome</keyword>
<accession>A0CM10</accession>
<dbReference type="InterPro" id="IPR009030">
    <property type="entry name" value="Growth_fac_rcpt_cys_sf"/>
</dbReference>
<gene>
    <name evidence="6" type="ORF">GSPATT00008306001</name>
</gene>
<evidence type="ECO:0000313" key="7">
    <source>
        <dbReference type="Proteomes" id="UP000000600"/>
    </source>
</evidence>
<reference evidence="6 7" key="1">
    <citation type="journal article" date="2006" name="Nature">
        <title>Global trends of whole-genome duplications revealed by the ciliate Paramecium tetraurelia.</title>
        <authorList>
            <consortium name="Genoscope"/>
            <person name="Aury J.-M."/>
            <person name="Jaillon O."/>
            <person name="Duret L."/>
            <person name="Noel B."/>
            <person name="Jubin C."/>
            <person name="Porcel B.M."/>
            <person name="Segurens B."/>
            <person name="Daubin V."/>
            <person name="Anthouard V."/>
            <person name="Aiach N."/>
            <person name="Arnaiz O."/>
            <person name="Billaut A."/>
            <person name="Beisson J."/>
            <person name="Blanc I."/>
            <person name="Bouhouche K."/>
            <person name="Camara F."/>
            <person name="Duharcourt S."/>
            <person name="Guigo R."/>
            <person name="Gogendeau D."/>
            <person name="Katinka M."/>
            <person name="Keller A.-M."/>
            <person name="Kissmehl R."/>
            <person name="Klotz C."/>
            <person name="Koll F."/>
            <person name="Le Moue A."/>
            <person name="Lepere C."/>
            <person name="Malinsky S."/>
            <person name="Nowacki M."/>
            <person name="Nowak J.K."/>
            <person name="Plattner H."/>
            <person name="Poulain J."/>
            <person name="Ruiz F."/>
            <person name="Serrano V."/>
            <person name="Zagulski M."/>
            <person name="Dessen P."/>
            <person name="Betermier M."/>
            <person name="Weissenbach J."/>
            <person name="Scarpelli C."/>
            <person name="Schachter V."/>
            <person name="Sperling L."/>
            <person name="Meyer E."/>
            <person name="Cohen J."/>
            <person name="Wincker P."/>
        </authorList>
    </citation>
    <scope>NUCLEOTIDE SEQUENCE [LARGE SCALE GENOMIC DNA]</scope>
    <source>
        <strain evidence="6 7">Stock d4-2</strain>
    </source>
</reference>
<feature type="domain" description="EGF-like" evidence="5">
    <location>
        <begin position="1553"/>
        <end position="1591"/>
    </location>
</feature>
<dbReference type="PANTHER" id="PTHR15332">
    <property type="entry name" value="PROPROTEIN CONVERTASE SUBTILISIN_KEXIN TYPE 5-LIKE"/>
    <property type="match status" value="1"/>
</dbReference>
<dbReference type="OMA" id="CKTNEYL"/>
<feature type="domain" description="EGF-like" evidence="5">
    <location>
        <begin position="1159"/>
        <end position="1189"/>
    </location>
</feature>
<feature type="domain" description="EGF-like" evidence="5">
    <location>
        <begin position="477"/>
        <end position="515"/>
    </location>
</feature>
<dbReference type="NCBIfam" id="TIGR02232">
    <property type="entry name" value="myxo_disulf_rpt"/>
    <property type="match status" value="2"/>
</dbReference>
<feature type="domain" description="EGF-like" evidence="5">
    <location>
        <begin position="1282"/>
        <end position="1311"/>
    </location>
</feature>
<dbReference type="InterPro" id="IPR000742">
    <property type="entry name" value="EGF"/>
</dbReference>
<feature type="domain" description="EGF-like" evidence="5">
    <location>
        <begin position="868"/>
        <end position="912"/>
    </location>
</feature>
<protein>
    <recommendedName>
        <fullName evidence="5">EGF-like domain-containing protein</fullName>
    </recommendedName>
</protein>
<dbReference type="SUPFAM" id="SSF57184">
    <property type="entry name" value="Growth factor receptor domain"/>
    <property type="match status" value="10"/>
</dbReference>
<keyword evidence="3" id="KW-1015">Disulfide bond</keyword>
<keyword evidence="4" id="KW-0812">Transmembrane</keyword>
<dbReference type="HOGENOM" id="CLU_229465_0_0_1"/>
<feature type="transmembrane region" description="Helical" evidence="4">
    <location>
        <begin position="2328"/>
        <end position="2348"/>
    </location>
</feature>
<evidence type="ECO:0000256" key="1">
    <source>
        <dbReference type="ARBA" id="ARBA00022729"/>
    </source>
</evidence>
<dbReference type="InParanoid" id="A0CM10"/>
<feature type="domain" description="EGF-like" evidence="5">
    <location>
        <begin position="1032"/>
        <end position="1062"/>
    </location>
</feature>
<dbReference type="SMART" id="SM00181">
    <property type="entry name" value="EGF"/>
    <property type="match status" value="19"/>
</dbReference>
<feature type="domain" description="EGF-like" evidence="5">
    <location>
        <begin position="1405"/>
        <end position="1435"/>
    </location>
</feature>
<dbReference type="PANTHER" id="PTHR15332:SF175">
    <property type="entry name" value="PROPROTEIN CONVERTASE SUBTILISIN_KEXIN TYPE 5-LIKE"/>
    <property type="match status" value="1"/>
</dbReference>
<feature type="domain" description="EGF-like" evidence="5">
    <location>
        <begin position="1237"/>
        <end position="1281"/>
    </location>
</feature>
<keyword evidence="2" id="KW-0677">Repeat</keyword>
<evidence type="ECO:0000256" key="2">
    <source>
        <dbReference type="ARBA" id="ARBA00022737"/>
    </source>
</evidence>
<evidence type="ECO:0000256" key="3">
    <source>
        <dbReference type="ARBA" id="ARBA00023157"/>
    </source>
</evidence>
<dbReference type="SMART" id="SM00261">
    <property type="entry name" value="FU"/>
    <property type="match status" value="17"/>
</dbReference>
<feature type="domain" description="EGF-like" evidence="5">
    <location>
        <begin position="1063"/>
        <end position="1095"/>
    </location>
</feature>
<dbReference type="OrthoDB" id="304080at2759"/>
<proteinExistence type="predicted"/>
<feature type="domain" description="EGF-like" evidence="5">
    <location>
        <begin position="1699"/>
        <end position="1731"/>
    </location>
</feature>
<feature type="domain" description="EGF-like" evidence="5">
    <location>
        <begin position="964"/>
        <end position="1001"/>
    </location>
</feature>
<feature type="domain" description="EGF-like" evidence="5">
    <location>
        <begin position="1096"/>
        <end position="1127"/>
    </location>
</feature>
<feature type="domain" description="EGF-like" evidence="5">
    <location>
        <begin position="1128"/>
        <end position="1158"/>
    </location>
</feature>
<dbReference type="Pfam" id="PF13948">
    <property type="entry name" value="DUF4215"/>
    <property type="match status" value="1"/>
</dbReference>
<evidence type="ECO:0000259" key="5">
    <source>
        <dbReference type="SMART" id="SM00181"/>
    </source>
</evidence>
<feature type="domain" description="EGF-like" evidence="5">
    <location>
        <begin position="1190"/>
        <end position="1221"/>
    </location>
</feature>
<organism evidence="6 7">
    <name type="scientific">Paramecium tetraurelia</name>
    <dbReference type="NCBI Taxonomy" id="5888"/>
    <lineage>
        <taxon>Eukaryota</taxon>
        <taxon>Sar</taxon>
        <taxon>Alveolata</taxon>
        <taxon>Ciliophora</taxon>
        <taxon>Intramacronucleata</taxon>
        <taxon>Oligohymenophorea</taxon>
        <taxon>Peniculida</taxon>
        <taxon>Parameciidae</taxon>
        <taxon>Paramecium</taxon>
    </lineage>
</organism>
<sequence length="2376" mass="269460">MVFNYVITVAISIFAAQSQFYSLESRQDFQFKVQRSKLPNQLEQYLREYRKQQYLLLQYQQLWYQYPNRFVYNRKYQFCKIQLGCGINQKSINVLLTYDQLEIYTTKYDFGYYSSIYIQNDSSWIYIYYKQNLVEGQKSVCSININQGLYPECIMLPQDNYQYFGFFQVTSDLTCYFCDEAYSYYDQIYTFTGQANSITVKKMLALDSNIQMIDQITILSNVEPEVILDLRVYERYQTKILKDWSDYQRVVQLGSSLDYDIFDPQIIPGNQTLQFSNQQYIKFENFKIEKTITIEFQLLNNPIEGYQTLFNFTCQRYSYNIMTISADFHNQQIFINFTSYDVNYSCIMNFGERFMLGIVELMDMMVILFIQNEKLVCSAGQPYSFWIKETDTLYIGSNDNTNLYPFQITSIRISNGFYSPQEYINNNICSYSINKCFYCLNGQYLLEGQCYSSCPPYYEANEQRKECIPKCHPTCLDCDLADPTICMVCAGIRVNTPDCKCPAGYFDDGISPDCIRFLPDQTVEEGIYEFGCYSYYSDYYSYVYFSKNYQSPPLVAISILGHLDQSEGLEFQTFVDSVYNDYFLLRVICKSYNAQYKIQWVAGRSQRFQSVLQSDTSGEFQQVYLSQGYKNDVSGGILGWCLMSLVSNTIDLNLEYVNVNLFQLSANQYLYMLKYQFFEFLGYIQYSFNEMLSQSTQGQGFSIGGTTITYGIQSYPLTIPTLLSIKRISTLYSYSPQYYIHQKKRAGSVEFKIRTNGQYIINYFTADLIYFTVECLDSFKPCDYIEELQKCNPILTGCSCNPNQYLDLAKNVCVDCDPNCLTCNTNFANCQSCPAEYKTQLIQNLTTMYYYCVCATNQYQDSNGICQDCDPNCLTCEIAPTYCTSCGPNQTINISQQCECVVGYTLTELGCEKCQSPCIECKTTVTNCTSCQYSGQVIPSCSCPVGYKVVGGICNQYCPALCIDCTSQTSCNQCVYLSSYNAAVNACVCQNGYYSNSLECLLCQSPCLDCTSLTTCTSCINPTYYVDVTCVQCVSPCLQCSASNICFSCINDSYYLQNNLCVSCASPCLTCLDLNTCKTCVNDSYYYDGSVQQCKLCLSPCLTCETDTYCKTCVNTLHYLSASNTCLTCVPPCQSCSSETQCINCIPGYYFDANMTCIQCVSPCTLCSSVDFCSECLAGYFLDANNTCQACLQPCATCINSSTYCKSCADPLMNLSFGICQCASDQYFDQTNSLCINCHTTCTTCTDQNDCCLAAEFKMLNPSTNLCDCQNGYFMSLTTCISCTSPCINCTDSSVCTSCVDGYYLSGTTCLRCSSPCLNCVNAATQCQSCVGIDMTLTNNVCSCPTQYYMNASLTDCLQCHPTCLTCTDAGNCCFPAEYKVLDSISNACNCIDGYYFDSNGVCQKCSRYCLTCETNATNCLSCDTKFYLDVSVCKCQDSHQFINDLNICENCSTNCLTCSNNATNCLTCDETKKYQLINNVCQCKTNEYLNEKGICTQCHSTCSSCVNGTEIGCLICIPQRKMNPDNKLCECAVGYFQNDNSECIKCNSKCGKCVNDHECQTCSENRSLNSDGVSCICNNGYFENEKQVCQKCSPPCFNCTSASDCLSCIDVNRDVVQSRCECQKGFFENEQNQCENCSSIKGKVNDICNYINCGDGELTKGEQCDDGNKNSRDGCTDCKVDSLFTCVNKMLSRSICFQCVANCQTCSLKGYKSSCDQCYDGYYLKDNECLKCSDMCYTCKDNKTCLSCTIIDAKPDDKGACPKCTNVKGYYIVNRKCITKCGDSIIVDGELCDDGNNLDGDGCSSKCQVEKYYTCKESSCTKIPQAQVDAAYINSTTSDSMALNFPIDQGDPCAKINITIDQFLPNDFQSFIKYEQIDENNSKCNIDFSFNKTIDLGNLIHIFIPVKVRTSRRVLEEETREIIITPRKKIIYSQNQVKQAESASDAQSTLGEMMYFIAPSVILLGGFNFFWTIMDILSWINNLYYINIYFPENVRMFFQKSAWGDFQLFPAFFVLNEPTDPYYVESPKKFMEKGVDPIFLNNTWTCFAIIGITIAVQLLSCVILLILECIWPPVTQKSQLLSNKIFQLNETKASPTKFNSNLFSKVKNKQPVEIIQQIVINPRKRFPYLIDKIYQPLHKFKVNFLSNFIKSLNLAFLDLVLAIILQITTVPSSLMDYQIVFMNQILSYVCISVCVFILIISYYVTTKHHMLLDHEIFQKQYGTLYESINTKSSTAMMYSFINLNRKALFIVVVVYFYYQPLLQTVFSCFISFLNIALILYENPFPSNAELVQNGVPDFCIFVLMLLSTGFALDDIIGLLSADQRFQIGWLMIGTIGLSIFVQLVFLLREFVQDLQEKFLIVFKKIQNCLKPKNKL</sequence>
<dbReference type="InterPro" id="IPR011936">
    <property type="entry name" value="Myxo_disulph_rpt"/>
</dbReference>
<dbReference type="Gene3D" id="2.10.220.10">
    <property type="entry name" value="Hormone Receptor, Insulin-like Growth Factor Receptor 1, Chain A, domain 2"/>
    <property type="match status" value="6"/>
</dbReference>
<feature type="domain" description="EGF-like" evidence="5">
    <location>
        <begin position="815"/>
        <end position="853"/>
    </location>
</feature>
<feature type="transmembrane region" description="Helical" evidence="4">
    <location>
        <begin position="2186"/>
        <end position="2205"/>
    </location>
</feature>
<dbReference type="Proteomes" id="UP000000600">
    <property type="component" value="Unassembled WGS sequence"/>
</dbReference>
<keyword evidence="1" id="KW-0732">Signal</keyword>
<dbReference type="GeneID" id="5025009"/>
<feature type="domain" description="EGF-like" evidence="5">
    <location>
        <begin position="1599"/>
        <end position="1636"/>
    </location>
</feature>
<dbReference type="KEGG" id="ptm:GSPATT00008306001"/>
<dbReference type="InterPro" id="IPR006212">
    <property type="entry name" value="Furin_repeat"/>
</dbReference>
<keyword evidence="4" id="KW-0472">Membrane</keyword>
<feature type="transmembrane region" description="Helical" evidence="4">
    <location>
        <begin position="2048"/>
        <end position="2068"/>
    </location>
</feature>
<evidence type="ECO:0000256" key="4">
    <source>
        <dbReference type="SAM" id="Phobius"/>
    </source>
</evidence>
<dbReference type="eggNOG" id="KOG3525">
    <property type="taxonomic scope" value="Eukaryota"/>
</dbReference>
<feature type="domain" description="EGF-like" evidence="5">
    <location>
        <begin position="920"/>
        <end position="955"/>
    </location>
</feature>
<name>A0CM10_PARTE</name>